<dbReference type="AlphaFoldDB" id="A0A926KLB0"/>
<dbReference type="InterPro" id="IPR002930">
    <property type="entry name" value="GCV_H"/>
</dbReference>
<dbReference type="CDD" id="cd06848">
    <property type="entry name" value="GCS_H"/>
    <property type="match status" value="1"/>
</dbReference>
<dbReference type="SUPFAM" id="SSF51230">
    <property type="entry name" value="Single hybrid motif"/>
    <property type="match status" value="1"/>
</dbReference>
<keyword evidence="7" id="KW-1185">Reference proteome</keyword>
<comment type="cofactor">
    <cofactor evidence="3">
        <name>(R)-lipoate</name>
        <dbReference type="ChEBI" id="CHEBI:83088"/>
    </cofactor>
    <text evidence="3">Binds 1 lipoyl cofactor covalently.</text>
</comment>
<dbReference type="GO" id="GO:0009249">
    <property type="term" value="P:protein lipoylation"/>
    <property type="evidence" value="ECO:0007669"/>
    <property type="project" value="UniProtKB-UniRule"/>
</dbReference>
<comment type="function">
    <text evidence="3">The glycine cleavage system catalyzes the degradation of glycine. The H protein shuttles the methylamine group of glycine from the P protein to the T protein.</text>
</comment>
<organism evidence="6 7">
    <name type="scientific">Paenibacillus sedimenti</name>
    <dbReference type="NCBI Taxonomy" id="2770274"/>
    <lineage>
        <taxon>Bacteria</taxon>
        <taxon>Bacillati</taxon>
        <taxon>Bacillota</taxon>
        <taxon>Bacilli</taxon>
        <taxon>Bacillales</taxon>
        <taxon>Paenibacillaceae</taxon>
        <taxon>Paenibacillus</taxon>
    </lineage>
</organism>
<dbReference type="Proteomes" id="UP000650466">
    <property type="component" value="Unassembled WGS sequence"/>
</dbReference>
<sequence length="130" mass="13849">MSQVQANLLYTKEHEWVEKLSDTVVRVGITDFAQDQLGDIVFVELPKEGSTVTADDSIGSVESVKTVSDIFSPVSGKVTAVNSALEGSPELVNSAPFGEGWMVEVEISGADALEGLLTAAEYEAYIGNDH</sequence>
<dbReference type="GO" id="GO:0005829">
    <property type="term" value="C:cytosol"/>
    <property type="evidence" value="ECO:0007669"/>
    <property type="project" value="TreeGrafter"/>
</dbReference>
<dbReference type="EMBL" id="JACVVD010000002">
    <property type="protein sequence ID" value="MBD0379894.1"/>
    <property type="molecule type" value="Genomic_DNA"/>
</dbReference>
<evidence type="ECO:0000313" key="7">
    <source>
        <dbReference type="Proteomes" id="UP000650466"/>
    </source>
</evidence>
<comment type="caution">
    <text evidence="6">The sequence shown here is derived from an EMBL/GenBank/DDBJ whole genome shotgun (WGS) entry which is preliminary data.</text>
</comment>
<accession>A0A926KLB0</accession>
<dbReference type="Pfam" id="PF01597">
    <property type="entry name" value="GCV_H"/>
    <property type="match status" value="1"/>
</dbReference>
<name>A0A926KLB0_9BACL</name>
<comment type="function">
    <text evidence="3">Is also involved in protein lipoylation via its role as an octanoyl/lipoyl carrier protein intermediate.</text>
</comment>
<dbReference type="PANTHER" id="PTHR11715">
    <property type="entry name" value="GLYCINE CLEAVAGE SYSTEM H PROTEIN"/>
    <property type="match status" value="1"/>
</dbReference>
<dbReference type="InterPro" id="IPR011053">
    <property type="entry name" value="Single_hybrid_motif"/>
</dbReference>
<evidence type="ECO:0000256" key="4">
    <source>
        <dbReference type="PIRSR" id="PIRSR617453-50"/>
    </source>
</evidence>
<feature type="domain" description="Lipoyl-binding" evidence="5">
    <location>
        <begin position="24"/>
        <end position="106"/>
    </location>
</feature>
<dbReference type="NCBIfam" id="NF002270">
    <property type="entry name" value="PRK01202.1"/>
    <property type="match status" value="1"/>
</dbReference>
<keyword evidence="2 3" id="KW-0450">Lipoyl</keyword>
<dbReference type="GO" id="GO:0005960">
    <property type="term" value="C:glycine cleavage complex"/>
    <property type="evidence" value="ECO:0007669"/>
    <property type="project" value="InterPro"/>
</dbReference>
<comment type="subunit">
    <text evidence="3">The glycine cleavage system is composed of four proteins: P, T, L and H.</text>
</comment>
<feature type="modified residue" description="N6-lipoyllysine" evidence="3 4">
    <location>
        <position position="65"/>
    </location>
</feature>
<evidence type="ECO:0000256" key="2">
    <source>
        <dbReference type="ARBA" id="ARBA00022823"/>
    </source>
</evidence>
<dbReference type="InterPro" id="IPR033753">
    <property type="entry name" value="GCV_H/Fam206"/>
</dbReference>
<dbReference type="InterPro" id="IPR003016">
    <property type="entry name" value="2-oxoA_DH_lipoyl-BS"/>
</dbReference>
<dbReference type="NCBIfam" id="TIGR00527">
    <property type="entry name" value="gcvH"/>
    <property type="match status" value="1"/>
</dbReference>
<dbReference type="PROSITE" id="PS00189">
    <property type="entry name" value="LIPOYL"/>
    <property type="match status" value="1"/>
</dbReference>
<dbReference type="InterPro" id="IPR017453">
    <property type="entry name" value="GCV_H_sub"/>
</dbReference>
<dbReference type="GO" id="GO:0019464">
    <property type="term" value="P:glycine decarboxylation via glycine cleavage system"/>
    <property type="evidence" value="ECO:0007669"/>
    <property type="project" value="UniProtKB-UniRule"/>
</dbReference>
<dbReference type="Gene3D" id="2.40.50.100">
    <property type="match status" value="1"/>
</dbReference>
<evidence type="ECO:0000256" key="1">
    <source>
        <dbReference type="ARBA" id="ARBA00009249"/>
    </source>
</evidence>
<reference evidence="6" key="1">
    <citation type="submission" date="2020-09" db="EMBL/GenBank/DDBJ databases">
        <title>Draft Genome Sequence of Paenibacillus sp. WST5.</title>
        <authorList>
            <person name="Bao Z."/>
        </authorList>
    </citation>
    <scope>NUCLEOTIDE SEQUENCE</scope>
    <source>
        <strain evidence="6">WST5</strain>
    </source>
</reference>
<dbReference type="PROSITE" id="PS50968">
    <property type="entry name" value="BIOTINYL_LIPOYL"/>
    <property type="match status" value="1"/>
</dbReference>
<evidence type="ECO:0000259" key="5">
    <source>
        <dbReference type="PROSITE" id="PS50968"/>
    </source>
</evidence>
<evidence type="ECO:0000256" key="3">
    <source>
        <dbReference type="HAMAP-Rule" id="MF_00272"/>
    </source>
</evidence>
<dbReference type="HAMAP" id="MF_00272">
    <property type="entry name" value="GcvH"/>
    <property type="match status" value="1"/>
</dbReference>
<comment type="similarity">
    <text evidence="1 3">Belongs to the GcvH family.</text>
</comment>
<dbReference type="RefSeq" id="WP_188173674.1">
    <property type="nucleotide sequence ID" value="NZ_JACVVD010000002.1"/>
</dbReference>
<proteinExistence type="inferred from homology"/>
<dbReference type="PANTHER" id="PTHR11715:SF3">
    <property type="entry name" value="GLYCINE CLEAVAGE SYSTEM H PROTEIN-RELATED"/>
    <property type="match status" value="1"/>
</dbReference>
<evidence type="ECO:0000313" key="6">
    <source>
        <dbReference type="EMBL" id="MBD0379894.1"/>
    </source>
</evidence>
<dbReference type="InterPro" id="IPR000089">
    <property type="entry name" value="Biotin_lipoyl"/>
</dbReference>
<protein>
    <recommendedName>
        <fullName evidence="3">Glycine cleavage system H protein</fullName>
    </recommendedName>
    <alternativeName>
        <fullName evidence="3">Octanoyl/lipoyl carrier protein</fullName>
    </alternativeName>
</protein>
<gene>
    <name evidence="3 6" type="primary">gcvH</name>
    <name evidence="6" type="ORF">ICC18_07195</name>
</gene>